<dbReference type="Proteomes" id="UP001151760">
    <property type="component" value="Unassembled WGS sequence"/>
</dbReference>
<reference evidence="1" key="2">
    <citation type="submission" date="2022-01" db="EMBL/GenBank/DDBJ databases">
        <authorList>
            <person name="Yamashiro T."/>
            <person name="Shiraishi A."/>
            <person name="Satake H."/>
            <person name="Nakayama K."/>
        </authorList>
    </citation>
    <scope>NUCLEOTIDE SEQUENCE</scope>
</reference>
<reference evidence="1" key="1">
    <citation type="journal article" date="2022" name="Int. J. Mol. Sci.">
        <title>Draft Genome of Tanacetum Coccineum: Genomic Comparison of Closely Related Tanacetum-Family Plants.</title>
        <authorList>
            <person name="Yamashiro T."/>
            <person name="Shiraishi A."/>
            <person name="Nakayama K."/>
            <person name="Satake H."/>
        </authorList>
    </citation>
    <scope>NUCLEOTIDE SEQUENCE</scope>
</reference>
<proteinExistence type="predicted"/>
<protein>
    <submittedName>
        <fullName evidence="1">Uncharacterized protein</fullName>
    </submittedName>
</protein>
<evidence type="ECO:0000313" key="1">
    <source>
        <dbReference type="EMBL" id="GJS59552.1"/>
    </source>
</evidence>
<gene>
    <name evidence="1" type="ORF">Tco_0654336</name>
</gene>
<keyword evidence="2" id="KW-1185">Reference proteome</keyword>
<dbReference type="EMBL" id="BQNB010009157">
    <property type="protein sequence ID" value="GJS59552.1"/>
    <property type="molecule type" value="Genomic_DNA"/>
</dbReference>
<evidence type="ECO:0000313" key="2">
    <source>
        <dbReference type="Proteomes" id="UP001151760"/>
    </source>
</evidence>
<sequence length="100" mass="11215">MRNVGVYVGKLKLLEDLYVIDMEKDPTRPLLVGRGFLATASAVIDCKKFKIAIGEGFTRPIFGVREIGLGHKDTPYWTTIVILDKDSSKVLWIFTWTSPG</sequence>
<accession>A0ABQ4X2X5</accession>
<organism evidence="1 2">
    <name type="scientific">Tanacetum coccineum</name>
    <dbReference type="NCBI Taxonomy" id="301880"/>
    <lineage>
        <taxon>Eukaryota</taxon>
        <taxon>Viridiplantae</taxon>
        <taxon>Streptophyta</taxon>
        <taxon>Embryophyta</taxon>
        <taxon>Tracheophyta</taxon>
        <taxon>Spermatophyta</taxon>
        <taxon>Magnoliopsida</taxon>
        <taxon>eudicotyledons</taxon>
        <taxon>Gunneridae</taxon>
        <taxon>Pentapetalae</taxon>
        <taxon>asterids</taxon>
        <taxon>campanulids</taxon>
        <taxon>Asterales</taxon>
        <taxon>Asteraceae</taxon>
        <taxon>Asteroideae</taxon>
        <taxon>Anthemideae</taxon>
        <taxon>Anthemidinae</taxon>
        <taxon>Tanacetum</taxon>
    </lineage>
</organism>
<name>A0ABQ4X2X5_9ASTR</name>
<comment type="caution">
    <text evidence="1">The sequence shown here is derived from an EMBL/GenBank/DDBJ whole genome shotgun (WGS) entry which is preliminary data.</text>
</comment>